<dbReference type="PANTHER" id="PTHR30329">
    <property type="entry name" value="STATOR ELEMENT OF FLAGELLAR MOTOR COMPLEX"/>
    <property type="match status" value="1"/>
</dbReference>
<dbReference type="InterPro" id="IPR050330">
    <property type="entry name" value="Bact_OuterMem_StrucFunc"/>
</dbReference>
<dbReference type="SUPFAM" id="SSF48452">
    <property type="entry name" value="TPR-like"/>
    <property type="match status" value="1"/>
</dbReference>
<dbReference type="PANTHER" id="PTHR30329:SF21">
    <property type="entry name" value="LIPOPROTEIN YIAD-RELATED"/>
    <property type="match status" value="1"/>
</dbReference>
<dbReference type="InterPro" id="IPR006664">
    <property type="entry name" value="OMP_bac"/>
</dbReference>
<reference evidence="6 7" key="1">
    <citation type="submission" date="2017-04" db="EMBL/GenBank/DDBJ databases">
        <authorList>
            <person name="Afonso C.L."/>
            <person name="Miller P.J."/>
            <person name="Scott M.A."/>
            <person name="Spackman E."/>
            <person name="Goraichik I."/>
            <person name="Dimitrov K.M."/>
            <person name="Suarez D.L."/>
            <person name="Swayne D.E."/>
        </authorList>
    </citation>
    <scope>NUCLEOTIDE SEQUENCE [LARGE SCALE GENOMIC DNA]</scope>
    <source>
        <strain evidence="6 7">DSM 26133</strain>
    </source>
</reference>
<accession>A0A1W2GGS0</accession>
<dbReference type="InterPro" id="IPR006665">
    <property type="entry name" value="OmpA-like"/>
</dbReference>
<dbReference type="Gene3D" id="2.60.40.1120">
    <property type="entry name" value="Carboxypeptidase-like, regulatory domain"/>
    <property type="match status" value="1"/>
</dbReference>
<name>A0A1W2GGS0_REIFA</name>
<dbReference type="Proteomes" id="UP000192472">
    <property type="component" value="Unassembled WGS sequence"/>
</dbReference>
<dbReference type="EMBL" id="FWYF01000003">
    <property type="protein sequence ID" value="SMD35865.1"/>
    <property type="molecule type" value="Genomic_DNA"/>
</dbReference>
<dbReference type="InterPro" id="IPR036737">
    <property type="entry name" value="OmpA-like_sf"/>
</dbReference>
<dbReference type="Gene3D" id="3.30.1330.60">
    <property type="entry name" value="OmpA-like domain"/>
    <property type="match status" value="1"/>
</dbReference>
<evidence type="ECO:0000259" key="5">
    <source>
        <dbReference type="PROSITE" id="PS51123"/>
    </source>
</evidence>
<keyword evidence="7" id="KW-1185">Reference proteome</keyword>
<dbReference type="Pfam" id="PF00691">
    <property type="entry name" value="OmpA"/>
    <property type="match status" value="1"/>
</dbReference>
<feature type="domain" description="OmpA-like" evidence="5">
    <location>
        <begin position="571"/>
        <end position="685"/>
    </location>
</feature>
<protein>
    <submittedName>
        <fullName evidence="6">OmpA family protein</fullName>
    </submittedName>
</protein>
<evidence type="ECO:0000256" key="4">
    <source>
        <dbReference type="PROSITE-ProRule" id="PRU00473"/>
    </source>
</evidence>
<organism evidence="6 7">
    <name type="scientific">Reichenbachiella faecimaris</name>
    <dbReference type="NCBI Taxonomy" id="692418"/>
    <lineage>
        <taxon>Bacteria</taxon>
        <taxon>Pseudomonadati</taxon>
        <taxon>Bacteroidota</taxon>
        <taxon>Cytophagia</taxon>
        <taxon>Cytophagales</taxon>
        <taxon>Reichenbachiellaceae</taxon>
        <taxon>Reichenbachiella</taxon>
    </lineage>
</organism>
<dbReference type="STRING" id="692418.SAMN04488029_2576"/>
<dbReference type="Gene3D" id="1.25.40.10">
    <property type="entry name" value="Tetratricopeptide repeat domain"/>
    <property type="match status" value="1"/>
</dbReference>
<dbReference type="InterPro" id="IPR011990">
    <property type="entry name" value="TPR-like_helical_dom_sf"/>
</dbReference>
<proteinExistence type="predicted"/>
<dbReference type="PROSITE" id="PS51123">
    <property type="entry name" value="OMPA_2"/>
    <property type="match status" value="1"/>
</dbReference>
<dbReference type="InterPro" id="IPR008969">
    <property type="entry name" value="CarboxyPept-like_regulatory"/>
</dbReference>
<dbReference type="SUPFAM" id="SSF82171">
    <property type="entry name" value="DPP6 N-terminal domain-like"/>
    <property type="match status" value="1"/>
</dbReference>
<evidence type="ECO:0000313" key="7">
    <source>
        <dbReference type="Proteomes" id="UP000192472"/>
    </source>
</evidence>
<dbReference type="AlphaFoldDB" id="A0A1W2GGS0"/>
<comment type="subcellular location">
    <subcellularLocation>
        <location evidence="1">Cell outer membrane</location>
    </subcellularLocation>
</comment>
<dbReference type="PRINTS" id="PR01021">
    <property type="entry name" value="OMPADOMAIN"/>
</dbReference>
<dbReference type="SUPFAM" id="SSF103088">
    <property type="entry name" value="OmpA-like"/>
    <property type="match status" value="1"/>
</dbReference>
<dbReference type="GO" id="GO:0009279">
    <property type="term" value="C:cell outer membrane"/>
    <property type="evidence" value="ECO:0007669"/>
    <property type="project" value="UniProtKB-SubCell"/>
</dbReference>
<evidence type="ECO:0000256" key="2">
    <source>
        <dbReference type="ARBA" id="ARBA00023136"/>
    </source>
</evidence>
<evidence type="ECO:0000313" key="6">
    <source>
        <dbReference type="EMBL" id="SMD35865.1"/>
    </source>
</evidence>
<sequence length="685" mass="78340">MDSLNEVKLADYLIVNPSLLEMKQFVQLSLVLLFWGAVHHTSAQNPQDKASDHKSFKKGARLFKNGNFVKAEEQFQMLLDSGYRDNDLITYQAQVHLELHEPHAAKDVILLSKKRDQDLDYLLAISYYYLEEFEEAFVELSFVTDTATFHVKEMHDRIADVMHHYHDAQGYVIQNFGPEVNTKFREYAPVMYDGFSELLFTSRNDSSEYTAHDGLAFEAIHDTRIDSLNKWHVADPFEFHTAHEQRHDATVQVYRNHTKLITFHDGRLFKSHRVNNVWEEDGPLELHADEVATDTHCHISDDESSIIFASDFHTYGHNLDLFTAHKLEDGTWSEPEPIAELNTDFDEDSPFLAGDSTLYFSSRGHGSLGGYDVFKTNYDKKTKKWSKPINLDYPINTVAEDIYYSTYGKVAFISSTRNGGYGSLDLYRILLFNEILIGGTITDEKTGDPVPNAAVEIAYDSLYFRTYTDKNGKYEIYAPVNKNMKITVVDGDRQLSQGEYFLDVFFREEDNLKFDLEIPSKGAAAPVGSQLIHVEMKNDFAKKPYIKSVAKDQISGWSDSLKNHYEKVRIEHAPPGPGTVTVYLEFNSTELSSSVKEVLDELYKDLLKTGRYKVEISGHTDPKGPAAYNQKLSERRAKVVADYMFEHGFDAKRAKVVGFGESKLIDKTKSAEADAKNRRVEIRYY</sequence>
<evidence type="ECO:0000256" key="1">
    <source>
        <dbReference type="ARBA" id="ARBA00004442"/>
    </source>
</evidence>
<keyword evidence="3" id="KW-0998">Cell outer membrane</keyword>
<gene>
    <name evidence="6" type="ORF">SAMN04488029_2576</name>
</gene>
<dbReference type="SUPFAM" id="SSF49464">
    <property type="entry name" value="Carboxypeptidase regulatory domain-like"/>
    <property type="match status" value="1"/>
</dbReference>
<evidence type="ECO:0000256" key="3">
    <source>
        <dbReference type="ARBA" id="ARBA00023237"/>
    </source>
</evidence>
<keyword evidence="2 4" id="KW-0472">Membrane</keyword>
<dbReference type="CDD" id="cd07185">
    <property type="entry name" value="OmpA_C-like"/>
    <property type="match status" value="1"/>
</dbReference>